<protein>
    <submittedName>
        <fullName evidence="3">Universal stress protein</fullName>
    </submittedName>
</protein>
<organism evidence="3 4">
    <name type="scientific">Blastococcus jejuensis</name>
    <dbReference type="NCBI Taxonomy" id="351224"/>
    <lineage>
        <taxon>Bacteria</taxon>
        <taxon>Bacillati</taxon>
        <taxon>Actinomycetota</taxon>
        <taxon>Actinomycetes</taxon>
        <taxon>Geodermatophilales</taxon>
        <taxon>Geodermatophilaceae</taxon>
        <taxon>Blastococcus</taxon>
    </lineage>
</organism>
<dbReference type="PRINTS" id="PR01438">
    <property type="entry name" value="UNVRSLSTRESS"/>
</dbReference>
<evidence type="ECO:0000313" key="3">
    <source>
        <dbReference type="EMBL" id="GAA3180722.1"/>
    </source>
</evidence>
<dbReference type="Gene3D" id="3.40.50.620">
    <property type="entry name" value="HUPs"/>
    <property type="match status" value="1"/>
</dbReference>
<dbReference type="PANTHER" id="PTHR46268">
    <property type="entry name" value="STRESS RESPONSE PROTEIN NHAX"/>
    <property type="match status" value="1"/>
</dbReference>
<comment type="similarity">
    <text evidence="1">Belongs to the universal stress protein A family.</text>
</comment>
<evidence type="ECO:0000259" key="2">
    <source>
        <dbReference type="Pfam" id="PF00582"/>
    </source>
</evidence>
<dbReference type="InterPro" id="IPR006016">
    <property type="entry name" value="UspA"/>
</dbReference>
<name>A0ABP6PKG4_9ACTN</name>
<gene>
    <name evidence="3" type="ORF">GCM10010531_38560</name>
</gene>
<dbReference type="Pfam" id="PF00582">
    <property type="entry name" value="Usp"/>
    <property type="match status" value="1"/>
</dbReference>
<dbReference type="EMBL" id="BAAAVV010000013">
    <property type="protein sequence ID" value="GAA3180722.1"/>
    <property type="molecule type" value="Genomic_DNA"/>
</dbReference>
<keyword evidence="4" id="KW-1185">Reference proteome</keyword>
<reference evidence="4" key="1">
    <citation type="journal article" date="2019" name="Int. J. Syst. Evol. Microbiol.">
        <title>The Global Catalogue of Microorganisms (GCM) 10K type strain sequencing project: providing services to taxonomists for standard genome sequencing and annotation.</title>
        <authorList>
            <consortium name="The Broad Institute Genomics Platform"/>
            <consortium name="The Broad Institute Genome Sequencing Center for Infectious Disease"/>
            <person name="Wu L."/>
            <person name="Ma J."/>
        </authorList>
    </citation>
    <scope>NUCLEOTIDE SEQUENCE [LARGE SCALE GENOMIC DNA]</scope>
    <source>
        <strain evidence="4">JCM 15614</strain>
    </source>
</reference>
<comment type="caution">
    <text evidence="3">The sequence shown here is derived from an EMBL/GenBank/DDBJ whole genome shotgun (WGS) entry which is preliminary data.</text>
</comment>
<evidence type="ECO:0000313" key="4">
    <source>
        <dbReference type="Proteomes" id="UP001499924"/>
    </source>
</evidence>
<dbReference type="SUPFAM" id="SSF52402">
    <property type="entry name" value="Adenine nucleotide alpha hydrolases-like"/>
    <property type="match status" value="1"/>
</dbReference>
<proteinExistence type="inferred from homology"/>
<dbReference type="InterPro" id="IPR014729">
    <property type="entry name" value="Rossmann-like_a/b/a_fold"/>
</dbReference>
<dbReference type="Proteomes" id="UP001499924">
    <property type="component" value="Unassembled WGS sequence"/>
</dbReference>
<accession>A0ABP6PKG4</accession>
<dbReference type="CDD" id="cd23659">
    <property type="entry name" value="USP_At3g01520-like"/>
    <property type="match status" value="1"/>
</dbReference>
<dbReference type="RefSeq" id="WP_344690681.1">
    <property type="nucleotide sequence ID" value="NZ_BAAAVV010000013.1"/>
</dbReference>
<evidence type="ECO:0000256" key="1">
    <source>
        <dbReference type="ARBA" id="ARBA00008791"/>
    </source>
</evidence>
<feature type="domain" description="UspA" evidence="2">
    <location>
        <begin position="13"/>
        <end position="146"/>
    </location>
</feature>
<dbReference type="PANTHER" id="PTHR46268:SF6">
    <property type="entry name" value="UNIVERSAL STRESS PROTEIN UP12"/>
    <property type="match status" value="1"/>
</dbReference>
<sequence length="149" mass="15472">MTSDGGAGPRTGRIVVGVDGSPSSAAALRWAAKQAHLTGAEIHAIMTWELPTAYSWAPVVQKPDYADECETFLAQTVKDALGDVAAHQVRWEALPGHPAWRLIEAADGADLLVVGSRGHGGFAGLLLGSVSQHVVAHAPCPVVVVHGDL</sequence>
<dbReference type="InterPro" id="IPR006015">
    <property type="entry name" value="Universal_stress_UspA"/>
</dbReference>